<dbReference type="Proteomes" id="UP001595947">
    <property type="component" value="Unassembled WGS sequence"/>
</dbReference>
<keyword evidence="3" id="KW-1133">Transmembrane helix</keyword>
<feature type="domain" description="KAP NTPase" evidence="4">
    <location>
        <begin position="203"/>
        <end position="782"/>
    </location>
</feature>
<proteinExistence type="predicted"/>
<protein>
    <submittedName>
        <fullName evidence="5">P-loop NTPase fold protein</fullName>
    </submittedName>
</protein>
<evidence type="ECO:0000313" key="5">
    <source>
        <dbReference type="EMBL" id="MFC5064940.1"/>
    </source>
</evidence>
<evidence type="ECO:0000259" key="4">
    <source>
        <dbReference type="Pfam" id="PF07693"/>
    </source>
</evidence>
<dbReference type="EMBL" id="JBHSIV010000028">
    <property type="protein sequence ID" value="MFC5064940.1"/>
    <property type="molecule type" value="Genomic_DNA"/>
</dbReference>
<organism evidence="5 6">
    <name type="scientific">Actinomycetospora atypica</name>
    <dbReference type="NCBI Taxonomy" id="1290095"/>
    <lineage>
        <taxon>Bacteria</taxon>
        <taxon>Bacillati</taxon>
        <taxon>Actinomycetota</taxon>
        <taxon>Actinomycetes</taxon>
        <taxon>Pseudonocardiales</taxon>
        <taxon>Pseudonocardiaceae</taxon>
        <taxon>Actinomycetospora</taxon>
    </lineage>
</organism>
<keyword evidence="6" id="KW-1185">Reference proteome</keyword>
<name>A0ABV9YPY4_9PSEU</name>
<keyword evidence="1" id="KW-0175">Coiled coil</keyword>
<dbReference type="InterPro" id="IPR052754">
    <property type="entry name" value="NTPase_KAP_P-loop"/>
</dbReference>
<evidence type="ECO:0000313" key="6">
    <source>
        <dbReference type="Proteomes" id="UP001595947"/>
    </source>
</evidence>
<evidence type="ECO:0000256" key="2">
    <source>
        <dbReference type="SAM" id="MobiDB-lite"/>
    </source>
</evidence>
<feature type="transmembrane region" description="Helical" evidence="3">
    <location>
        <begin position="420"/>
        <end position="440"/>
    </location>
</feature>
<keyword evidence="3" id="KW-0812">Transmembrane</keyword>
<feature type="transmembrane region" description="Helical" evidence="3">
    <location>
        <begin position="446"/>
        <end position="465"/>
    </location>
</feature>
<dbReference type="RefSeq" id="WP_378038279.1">
    <property type="nucleotide sequence ID" value="NZ_JBHSIV010000028.1"/>
</dbReference>
<dbReference type="Pfam" id="PF07693">
    <property type="entry name" value="KAP_NTPase"/>
    <property type="match status" value="1"/>
</dbReference>
<feature type="region of interest" description="Disordered" evidence="2">
    <location>
        <begin position="697"/>
        <end position="720"/>
    </location>
</feature>
<sequence>MLDSDSYVRYLTTDKEGALREIAERVSAGEVIRDAESASQSQDSLYRLQRRARDWDSEVEGFLRAIFMPQSEVAHDFSKQQDDLRVALSADLSSGDQFLEMGDRVARDVQSYIGHKVSYLRGLVNNLRYAPTPPEWDSAESQEEYDDERVSVPVLGAETYRPSLGGGDFSDLLSGARSKSAFAALDSDAVDASKDLLNVSRDADALGYMLAAKNLSFPLSVAIFGKWGSGKTFFLRRIRTQIATLCEIASGVERPSELYLHSRIAQVEFNAWHYAEGNLWASLTAHLFSNLHVARESDTETAARSAEIVRSIESIEQEGREAHSAFSRLEQQKSEAKAELEELQRKRRGEEEALKRPSAIAILRRVSLTDDERNDLKGALQTAGLSLPIETGREALSAIKEARGRLAGSHARSLLARGGWTFWLAFAAVLSVPFLSYVIAQWDLTGVGNLLVSLCPAVAVVTAVVRRGSALVSSAAGRLERAEEEIMQELEEKTAEVDREIAQKAAEINQTDIEIERAKACYLELAGELAYLEDSLKQVTPSRLLGDFLSEKSESDEYSRLLGLPASVSRDMSRLSSLIEENNQAGEDGIGINRVVVYIDDLDRCEAKRVIEVLHAVHLLSSFRNIVVVLAVDVAWLASALRSHYVELAREGEARGDVALQYLEKIFQIPIWTEAMSSETKSDYVRRLIREGRREVVESSQRELRPRPTKGGNPKPTRENLAVEDSLHVEPVSTRTHDDLFDPLELEFSEDEVQLISEAASLLDDSPRAIKRFLNVLRLLKMVLGSDAVTDRARAVQHAQILLLALCSAEYYRPVVEQLLGEKAIDYDDSVIRLRQLLTQLDDSPATRNLVAWLDRHPSWTKVSWDEISDVAPWILRHTFYGPFALVNRPRW</sequence>
<keyword evidence="3" id="KW-0472">Membrane</keyword>
<comment type="caution">
    <text evidence="5">The sequence shown here is derived from an EMBL/GenBank/DDBJ whole genome shotgun (WGS) entry which is preliminary data.</text>
</comment>
<reference evidence="6" key="1">
    <citation type="journal article" date="2019" name="Int. J. Syst. Evol. Microbiol.">
        <title>The Global Catalogue of Microorganisms (GCM) 10K type strain sequencing project: providing services to taxonomists for standard genome sequencing and annotation.</title>
        <authorList>
            <consortium name="The Broad Institute Genomics Platform"/>
            <consortium name="The Broad Institute Genome Sequencing Center for Infectious Disease"/>
            <person name="Wu L."/>
            <person name="Ma J."/>
        </authorList>
    </citation>
    <scope>NUCLEOTIDE SEQUENCE [LARGE SCALE GENOMIC DNA]</scope>
    <source>
        <strain evidence="6">CGMCC 4.7093</strain>
    </source>
</reference>
<evidence type="ECO:0000256" key="1">
    <source>
        <dbReference type="SAM" id="Coils"/>
    </source>
</evidence>
<feature type="coiled-coil region" evidence="1">
    <location>
        <begin position="312"/>
        <end position="353"/>
    </location>
</feature>
<feature type="coiled-coil region" evidence="1">
    <location>
        <begin position="472"/>
        <end position="507"/>
    </location>
</feature>
<accession>A0ABV9YPY4</accession>
<feature type="compositionally biased region" description="Basic and acidic residues" evidence="2">
    <location>
        <begin position="697"/>
        <end position="706"/>
    </location>
</feature>
<dbReference type="PANTHER" id="PTHR22674">
    <property type="entry name" value="NTPASE, KAP FAMILY P-LOOP DOMAIN-CONTAINING 1"/>
    <property type="match status" value="1"/>
</dbReference>
<evidence type="ECO:0000256" key="3">
    <source>
        <dbReference type="SAM" id="Phobius"/>
    </source>
</evidence>
<dbReference type="InterPro" id="IPR011646">
    <property type="entry name" value="KAP_P-loop"/>
</dbReference>
<dbReference type="PANTHER" id="PTHR22674:SF6">
    <property type="entry name" value="NTPASE KAP FAMILY P-LOOP DOMAIN-CONTAINING PROTEIN 1"/>
    <property type="match status" value="1"/>
</dbReference>
<gene>
    <name evidence="5" type="ORF">ACFPBZ_22135</name>
</gene>